<comment type="caution">
    <text evidence="1">The sequence shown here is derived from an EMBL/GenBank/DDBJ whole genome shotgun (WGS) entry which is preliminary data.</text>
</comment>
<gene>
    <name evidence="1" type="ORF">ACFQ3T_00630</name>
</gene>
<evidence type="ECO:0000313" key="2">
    <source>
        <dbReference type="Proteomes" id="UP001597168"/>
    </source>
</evidence>
<name>A0ABW3QG57_9PSEU</name>
<dbReference type="EMBL" id="JBHTLK010000002">
    <property type="protein sequence ID" value="MFD1145624.1"/>
    <property type="molecule type" value="Genomic_DNA"/>
</dbReference>
<accession>A0ABW3QG57</accession>
<organism evidence="1 2">
    <name type="scientific">Saccharothrix hoggarensis</name>
    <dbReference type="NCBI Taxonomy" id="913853"/>
    <lineage>
        <taxon>Bacteria</taxon>
        <taxon>Bacillati</taxon>
        <taxon>Actinomycetota</taxon>
        <taxon>Actinomycetes</taxon>
        <taxon>Pseudonocardiales</taxon>
        <taxon>Pseudonocardiaceae</taxon>
        <taxon>Saccharothrix</taxon>
    </lineage>
</organism>
<keyword evidence="2" id="KW-1185">Reference proteome</keyword>
<dbReference type="Proteomes" id="UP001597168">
    <property type="component" value="Unassembled WGS sequence"/>
</dbReference>
<protein>
    <submittedName>
        <fullName evidence="1">Uncharacterized protein</fullName>
    </submittedName>
</protein>
<sequence length="198" mass="21998">MLSTVDSAPALLRWHSELITVTGVVASHCDRAEHVEQNSRAALVEVAVRTRSMAVALAAELDVDLRELYADRLARREAGHVLAGTPGPGQQAFGYGPWTGSFDGGAAVRSAVTWREWQQAQWWHDVTYLPDVAGMSRRDQLSHFGHHLAKLVWRMQEAIDIVETRAGFVRDRLPDILLFGIKLSTVVNDVLPQEPIEL</sequence>
<reference evidence="2" key="1">
    <citation type="journal article" date="2019" name="Int. J. Syst. Evol. Microbiol.">
        <title>The Global Catalogue of Microorganisms (GCM) 10K type strain sequencing project: providing services to taxonomists for standard genome sequencing and annotation.</title>
        <authorList>
            <consortium name="The Broad Institute Genomics Platform"/>
            <consortium name="The Broad Institute Genome Sequencing Center for Infectious Disease"/>
            <person name="Wu L."/>
            <person name="Ma J."/>
        </authorList>
    </citation>
    <scope>NUCLEOTIDE SEQUENCE [LARGE SCALE GENOMIC DNA]</scope>
    <source>
        <strain evidence="2">CCUG 60214</strain>
    </source>
</reference>
<dbReference type="RefSeq" id="WP_380718525.1">
    <property type="nucleotide sequence ID" value="NZ_JBHTLK010000002.1"/>
</dbReference>
<evidence type="ECO:0000313" key="1">
    <source>
        <dbReference type="EMBL" id="MFD1145624.1"/>
    </source>
</evidence>
<proteinExistence type="predicted"/>